<dbReference type="SMART" id="SM00825">
    <property type="entry name" value="PKS_KS"/>
    <property type="match status" value="1"/>
</dbReference>
<dbReference type="InterPro" id="IPR014030">
    <property type="entry name" value="Ketoacyl_synth_N"/>
</dbReference>
<dbReference type="NCBIfam" id="NF005589">
    <property type="entry name" value="PRK07314.1"/>
    <property type="match status" value="1"/>
</dbReference>
<dbReference type="GO" id="GO:0004315">
    <property type="term" value="F:3-oxoacyl-[acyl-carrier-protein] synthase activity"/>
    <property type="evidence" value="ECO:0007669"/>
    <property type="project" value="UniProtKB-EC"/>
</dbReference>
<dbReference type="Proteomes" id="UP000198406">
    <property type="component" value="Unassembled WGS sequence"/>
</dbReference>
<protein>
    <recommendedName>
        <fullName evidence="2">beta-ketoacyl-[acyl-carrier-protein] synthase I</fullName>
        <ecNumber evidence="2">2.3.1.41</ecNumber>
    </recommendedName>
</protein>
<keyword evidence="8" id="KW-1185">Reference proteome</keyword>
<dbReference type="CDD" id="cd00834">
    <property type="entry name" value="KAS_I_II"/>
    <property type="match status" value="1"/>
</dbReference>
<evidence type="ECO:0000256" key="4">
    <source>
        <dbReference type="RuleBase" id="RU003694"/>
    </source>
</evidence>
<evidence type="ECO:0000259" key="6">
    <source>
        <dbReference type="PROSITE" id="PS52004"/>
    </source>
</evidence>
<evidence type="ECO:0000313" key="7">
    <source>
        <dbReference type="EMBL" id="GAX23260.1"/>
    </source>
</evidence>
<dbReference type="GO" id="GO:0005739">
    <property type="term" value="C:mitochondrion"/>
    <property type="evidence" value="ECO:0007669"/>
    <property type="project" value="TreeGrafter"/>
</dbReference>
<dbReference type="AlphaFoldDB" id="A0A1Z5KAG8"/>
<comment type="caution">
    <text evidence="7">The sequence shown here is derived from an EMBL/GenBank/DDBJ whole genome shotgun (WGS) entry which is preliminary data.</text>
</comment>
<dbReference type="InterPro" id="IPR016039">
    <property type="entry name" value="Thiolase-like"/>
</dbReference>
<dbReference type="SUPFAM" id="SSF53901">
    <property type="entry name" value="Thiolase-like"/>
    <property type="match status" value="2"/>
</dbReference>
<dbReference type="Pfam" id="PF02801">
    <property type="entry name" value="Ketoacyl-synt_C"/>
    <property type="match status" value="1"/>
</dbReference>
<keyword evidence="3 4" id="KW-0808">Transferase</keyword>
<organism evidence="7 8">
    <name type="scientific">Fistulifera solaris</name>
    <name type="common">Oleaginous diatom</name>
    <dbReference type="NCBI Taxonomy" id="1519565"/>
    <lineage>
        <taxon>Eukaryota</taxon>
        <taxon>Sar</taxon>
        <taxon>Stramenopiles</taxon>
        <taxon>Ochrophyta</taxon>
        <taxon>Bacillariophyta</taxon>
        <taxon>Bacillariophyceae</taxon>
        <taxon>Bacillariophycidae</taxon>
        <taxon>Naviculales</taxon>
        <taxon>Naviculaceae</taxon>
        <taxon>Fistulifera</taxon>
    </lineage>
</organism>
<dbReference type="GO" id="GO:0006633">
    <property type="term" value="P:fatty acid biosynthetic process"/>
    <property type="evidence" value="ECO:0007669"/>
    <property type="project" value="InterPro"/>
</dbReference>
<evidence type="ECO:0000256" key="5">
    <source>
        <dbReference type="SAM" id="MobiDB-lite"/>
    </source>
</evidence>
<proteinExistence type="inferred from homology"/>
<dbReference type="EMBL" id="BDSP01000199">
    <property type="protein sequence ID" value="GAX23260.1"/>
    <property type="molecule type" value="Genomic_DNA"/>
</dbReference>
<dbReference type="InterPro" id="IPR020841">
    <property type="entry name" value="PKS_Beta-ketoAc_synthase_dom"/>
</dbReference>
<dbReference type="InterPro" id="IPR000794">
    <property type="entry name" value="Beta-ketoacyl_synthase"/>
</dbReference>
<name>A0A1Z5KAG8_FISSO</name>
<dbReference type="PROSITE" id="PS00606">
    <property type="entry name" value="KS3_1"/>
    <property type="match status" value="1"/>
</dbReference>
<dbReference type="EC" id="2.3.1.41" evidence="2"/>
<dbReference type="OrthoDB" id="5334845at2759"/>
<feature type="region of interest" description="Disordered" evidence="5">
    <location>
        <begin position="149"/>
        <end position="168"/>
    </location>
</feature>
<keyword evidence="7" id="KW-0012">Acyltransferase</keyword>
<evidence type="ECO:0000256" key="2">
    <source>
        <dbReference type="ARBA" id="ARBA00013191"/>
    </source>
</evidence>
<dbReference type="InParanoid" id="A0A1Z5KAG8"/>
<accession>A0A1Z5KAG8</accession>
<dbReference type="Pfam" id="PF00109">
    <property type="entry name" value="ketoacyl-synt"/>
    <property type="match status" value="1"/>
</dbReference>
<evidence type="ECO:0000256" key="1">
    <source>
        <dbReference type="ARBA" id="ARBA00008467"/>
    </source>
</evidence>
<dbReference type="InterPro" id="IPR018201">
    <property type="entry name" value="Ketoacyl_synth_AS"/>
</dbReference>
<dbReference type="PROSITE" id="PS52004">
    <property type="entry name" value="KS3_2"/>
    <property type="match status" value="1"/>
</dbReference>
<evidence type="ECO:0000256" key="3">
    <source>
        <dbReference type="ARBA" id="ARBA00022679"/>
    </source>
</evidence>
<dbReference type="PANTHER" id="PTHR11712">
    <property type="entry name" value="POLYKETIDE SYNTHASE-RELATED"/>
    <property type="match status" value="1"/>
</dbReference>
<sequence>MQDFFFFARLVVHFCQMCKVQQFTIIDINLIQVPHLLPLFVTRMSSKRRVVVTGIGAVTPLGITFVETWRRLLQHECGITTLEQALLAQGDVVRDAEWSLARQLPCKVAAPVLNYTSPPSRTTSRFVQFALDATREAIREAKLDEWLPKPSSEDANLNEVSDDKTSSEERRYRVGVSIGNGMSSVREIVNGAETIQEHGLRKLSPHFVPKVLGNSAAGRVSIEIGAKGPILCAATACAAGAHAIGEAFRCIRDNQADVMIAGGAEACIDAWSLSGFSRLRALSTAFNDNPTLSSRPFDAERDGFVMGEGAAVVVLEEMVHALERLGRSSANGMIELVGYGLTGDAYHATAPDAQGRGAERAMEIALRELGNTPIDYVNAHATSTPKGDEIEALVLDRLVNKYQRDRPVYVSSTKGATGHLLGAAGALEAAIAIQGLQQNTIPATLNLLETDSNYSSFHHARETITSSSLHVAVSNSFGFGGTNASLAFRKVD</sequence>
<dbReference type="InterPro" id="IPR014031">
    <property type="entry name" value="Ketoacyl_synth_C"/>
</dbReference>
<evidence type="ECO:0000313" key="8">
    <source>
        <dbReference type="Proteomes" id="UP000198406"/>
    </source>
</evidence>
<gene>
    <name evidence="7" type="ORF">FisN_21Hh055</name>
</gene>
<dbReference type="Gene3D" id="3.40.47.10">
    <property type="match status" value="1"/>
</dbReference>
<feature type="domain" description="Ketosynthase family 3 (KS3)" evidence="6">
    <location>
        <begin position="47"/>
        <end position="490"/>
    </location>
</feature>
<reference evidence="7 8" key="1">
    <citation type="journal article" date="2015" name="Plant Cell">
        <title>Oil accumulation by the oleaginous diatom Fistulifera solaris as revealed by the genome and transcriptome.</title>
        <authorList>
            <person name="Tanaka T."/>
            <person name="Maeda Y."/>
            <person name="Veluchamy A."/>
            <person name="Tanaka M."/>
            <person name="Abida H."/>
            <person name="Marechal E."/>
            <person name="Bowler C."/>
            <person name="Muto M."/>
            <person name="Sunaga Y."/>
            <person name="Tanaka M."/>
            <person name="Yoshino T."/>
            <person name="Taniguchi T."/>
            <person name="Fukuda Y."/>
            <person name="Nemoto M."/>
            <person name="Matsumoto M."/>
            <person name="Wong P.S."/>
            <person name="Aburatani S."/>
            <person name="Fujibuchi W."/>
        </authorList>
    </citation>
    <scope>NUCLEOTIDE SEQUENCE [LARGE SCALE GENOMIC DNA]</scope>
    <source>
        <strain evidence="7 8">JPCC DA0580</strain>
    </source>
</reference>
<comment type="similarity">
    <text evidence="1 4">Belongs to the thiolase-like superfamily. Beta-ketoacyl-ACP synthases family.</text>
</comment>
<dbReference type="PANTHER" id="PTHR11712:SF336">
    <property type="entry name" value="3-OXOACYL-[ACYL-CARRIER-PROTEIN] SYNTHASE, MITOCHONDRIAL"/>
    <property type="match status" value="1"/>
</dbReference>